<dbReference type="InterPro" id="IPR011006">
    <property type="entry name" value="CheY-like_superfamily"/>
</dbReference>
<dbReference type="Gene3D" id="3.40.50.2300">
    <property type="match status" value="1"/>
</dbReference>
<dbReference type="GO" id="GO:0016301">
    <property type="term" value="F:kinase activity"/>
    <property type="evidence" value="ECO:0007669"/>
    <property type="project" value="UniProtKB-KW"/>
</dbReference>
<keyword evidence="4" id="KW-0418">Kinase</keyword>
<dbReference type="InterPro" id="IPR011990">
    <property type="entry name" value="TPR-like_helical_dom_sf"/>
</dbReference>
<dbReference type="Gene3D" id="1.25.40.10">
    <property type="entry name" value="Tetratricopeptide repeat domain"/>
    <property type="match status" value="2"/>
</dbReference>
<proteinExistence type="predicted"/>
<evidence type="ECO:0000256" key="2">
    <source>
        <dbReference type="PROSITE-ProRule" id="PRU00339"/>
    </source>
</evidence>
<feature type="repeat" description="TPR" evidence="2">
    <location>
        <begin position="407"/>
        <end position="440"/>
    </location>
</feature>
<dbReference type="SUPFAM" id="SSF48452">
    <property type="entry name" value="TPR-like"/>
    <property type="match status" value="1"/>
</dbReference>
<gene>
    <name evidence="4" type="ORF">DN062_00595</name>
</gene>
<keyword evidence="5" id="KW-1185">Reference proteome</keyword>
<dbReference type="EMBL" id="QKRX01000001">
    <property type="protein sequence ID" value="RAU19932.1"/>
    <property type="molecule type" value="Genomic_DNA"/>
</dbReference>
<dbReference type="Pfam" id="PF13432">
    <property type="entry name" value="TPR_16"/>
    <property type="match status" value="1"/>
</dbReference>
<feature type="domain" description="Response regulatory" evidence="3">
    <location>
        <begin position="1"/>
        <end position="110"/>
    </location>
</feature>
<comment type="caution">
    <text evidence="4">The sequence shown here is derived from an EMBL/GenBank/DDBJ whole genome shotgun (WGS) entry which is preliminary data.</text>
</comment>
<protein>
    <submittedName>
        <fullName evidence="4">Histidine kinase</fullName>
    </submittedName>
</protein>
<dbReference type="InterPro" id="IPR019734">
    <property type="entry name" value="TPR_rpt"/>
</dbReference>
<dbReference type="OrthoDB" id="7298659at2"/>
<keyword evidence="2" id="KW-0802">TPR repeat</keyword>
<dbReference type="PROSITE" id="PS50110">
    <property type="entry name" value="RESPONSE_REGULATORY"/>
    <property type="match status" value="1"/>
</dbReference>
<accession>A0A364NSC1</accession>
<dbReference type="AlphaFoldDB" id="A0A364NSC1"/>
<keyword evidence="4" id="KW-0808">Transferase</keyword>
<evidence type="ECO:0000313" key="4">
    <source>
        <dbReference type="EMBL" id="RAU19932.1"/>
    </source>
</evidence>
<evidence type="ECO:0000313" key="5">
    <source>
        <dbReference type="Proteomes" id="UP000250744"/>
    </source>
</evidence>
<evidence type="ECO:0000259" key="3">
    <source>
        <dbReference type="PROSITE" id="PS50110"/>
    </source>
</evidence>
<dbReference type="InterPro" id="IPR001789">
    <property type="entry name" value="Sig_transdc_resp-reg_receiver"/>
</dbReference>
<dbReference type="Proteomes" id="UP000250744">
    <property type="component" value="Unassembled WGS sequence"/>
</dbReference>
<dbReference type="Pfam" id="PF00072">
    <property type="entry name" value="Response_reg"/>
    <property type="match status" value="1"/>
</dbReference>
<dbReference type="SMART" id="SM00028">
    <property type="entry name" value="TPR"/>
    <property type="match status" value="2"/>
</dbReference>
<dbReference type="GO" id="GO:0000160">
    <property type="term" value="P:phosphorelay signal transduction system"/>
    <property type="evidence" value="ECO:0007669"/>
    <property type="project" value="InterPro"/>
</dbReference>
<dbReference type="PROSITE" id="PS50005">
    <property type="entry name" value="TPR"/>
    <property type="match status" value="1"/>
</dbReference>
<comment type="caution">
    <text evidence="1">Lacks conserved residue(s) required for the propagation of feature annotation.</text>
</comment>
<reference evidence="4 5" key="1">
    <citation type="submission" date="2018-06" db="EMBL/GenBank/DDBJ databases">
        <title>Nitrincola tibetense sp. nov., isolated from Lake XuguoCo on Tibetan Plateau.</title>
        <authorList>
            <person name="Xing P."/>
        </authorList>
    </citation>
    <scope>NUCLEOTIDE SEQUENCE [LARGE SCALE GENOMIC DNA]</scope>
    <source>
        <strain evidence="5">xg18</strain>
    </source>
</reference>
<organism evidence="4 5">
    <name type="scientific">Nitrincola tibetensis</name>
    <dbReference type="NCBI Taxonomy" id="2219697"/>
    <lineage>
        <taxon>Bacteria</taxon>
        <taxon>Pseudomonadati</taxon>
        <taxon>Pseudomonadota</taxon>
        <taxon>Gammaproteobacteria</taxon>
        <taxon>Oceanospirillales</taxon>
        <taxon>Oceanospirillaceae</taxon>
        <taxon>Nitrincola</taxon>
    </lineage>
</organism>
<sequence>MRSTISQMLRQLGVVNIQAMTINEQILDTVRDEAFDIVLLGHNASDKTTGIQLLEEARFRGYMRPTCGWIFMTSDSSQAVVLHAIESNPDYLITKPFTVDELKYRIDALIARKQVLRSIDVAIEAGDHQAALVHCDDVPVYEPCYEIAQRIKASLLIDLGRADEALDILQQHFWDMSDKDTGLCMAKAFINLNRLDEALSLLNDLVEAHPLLVPAYDLLANVHERKGDLVLARETLEVATSRSPLGIPRQMELGRVATYTHELKVADTAYRRSISLGRKSCYRSPDPYLYLANIRRLEMQSAEPKDKIELENKMMTLLNLAEYSFPKDLAFKARAALLKAKWCEDNQNNEQAAEFLQQAERINRTLVSPLNLQREMLIVSGDAVPILEEKVDQTALPDKVNFDPVMSDKVNRLASKHYMAGKYGQALRYLNLAIDYNPTNATVMLNLAQLYLEVARDNEVNRESRLKMVKRFLKLTQKSALTEEEKVRQRQLIYYFTKPLTNLPKGSLHALLK</sequence>
<evidence type="ECO:0000256" key="1">
    <source>
        <dbReference type="PROSITE-ProRule" id="PRU00169"/>
    </source>
</evidence>
<name>A0A364NSC1_9GAMM</name>
<dbReference type="SUPFAM" id="SSF52172">
    <property type="entry name" value="CheY-like"/>
    <property type="match status" value="1"/>
</dbReference>